<name>A0A1F5A964_9BACT</name>
<dbReference type="InterPro" id="IPR003735">
    <property type="entry name" value="Metal_Tscrpt_repr"/>
</dbReference>
<dbReference type="GO" id="GO:0045892">
    <property type="term" value="P:negative regulation of DNA-templated transcription"/>
    <property type="evidence" value="ECO:0007669"/>
    <property type="project" value="UniProtKB-ARBA"/>
</dbReference>
<organism evidence="2 3">
    <name type="scientific">Candidatus Sediminicultor quintus</name>
    <dbReference type="NCBI Taxonomy" id="1797291"/>
    <lineage>
        <taxon>Bacteria</taxon>
        <taxon>Pseudomonadati</taxon>
        <taxon>Atribacterota</taxon>
        <taxon>Candidatus Phoenicimicrobiia</taxon>
        <taxon>Candidatus Pheonicimicrobiales</taxon>
        <taxon>Candidatus Phoenicimicrobiaceae</taxon>
        <taxon>Candidatus Sediminicultor</taxon>
    </lineage>
</organism>
<dbReference type="STRING" id="1797291.A2V47_05550"/>
<gene>
    <name evidence="2" type="ORF">A2V47_05550</name>
</gene>
<evidence type="ECO:0000313" key="2">
    <source>
        <dbReference type="EMBL" id="OGD14726.1"/>
    </source>
</evidence>
<comment type="similarity">
    <text evidence="1">Belongs to the FrmR/RcnR family.</text>
</comment>
<dbReference type="PANTHER" id="PTHR33677">
    <property type="entry name" value="TRANSCRIPTIONAL REPRESSOR FRMR-RELATED"/>
    <property type="match status" value="1"/>
</dbReference>
<accession>A0A1F5A964</accession>
<dbReference type="EMBL" id="MEYH01000077">
    <property type="protein sequence ID" value="OGD14726.1"/>
    <property type="molecule type" value="Genomic_DNA"/>
</dbReference>
<dbReference type="AlphaFoldDB" id="A0A1F5A964"/>
<protein>
    <recommendedName>
        <fullName evidence="4">Transcriptional regulator</fullName>
    </recommendedName>
</protein>
<sequence>MNDSGFNQLEKIKILSRLKRIEGQIRGIQGMIIEGRPCSDIMVQMTAAKSALNQVSKLILENHVNFWFDSSVSSDDISQEMIAEVMDLILKFIK</sequence>
<proteinExistence type="inferred from homology"/>
<evidence type="ECO:0000256" key="1">
    <source>
        <dbReference type="ARBA" id="ARBA00005260"/>
    </source>
</evidence>
<dbReference type="CDD" id="cd10148">
    <property type="entry name" value="CsoR-like_DUF156"/>
    <property type="match status" value="1"/>
</dbReference>
<dbReference type="GO" id="GO:0003677">
    <property type="term" value="F:DNA binding"/>
    <property type="evidence" value="ECO:0007669"/>
    <property type="project" value="InterPro"/>
</dbReference>
<dbReference type="Proteomes" id="UP000177701">
    <property type="component" value="Unassembled WGS sequence"/>
</dbReference>
<reference evidence="2 3" key="1">
    <citation type="journal article" date="2016" name="Nat. Commun.">
        <title>Thousands of microbial genomes shed light on interconnected biogeochemical processes in an aquifer system.</title>
        <authorList>
            <person name="Anantharaman K."/>
            <person name="Brown C.T."/>
            <person name="Hug L.A."/>
            <person name="Sharon I."/>
            <person name="Castelle C.J."/>
            <person name="Probst A.J."/>
            <person name="Thomas B.C."/>
            <person name="Singh A."/>
            <person name="Wilkins M.J."/>
            <person name="Karaoz U."/>
            <person name="Brodie E.L."/>
            <person name="Williams K.H."/>
            <person name="Hubbard S.S."/>
            <person name="Banfield J.F."/>
        </authorList>
    </citation>
    <scope>NUCLEOTIDE SEQUENCE [LARGE SCALE GENOMIC DNA]</scope>
</reference>
<comment type="caution">
    <text evidence="2">The sequence shown here is derived from an EMBL/GenBank/DDBJ whole genome shotgun (WGS) entry which is preliminary data.</text>
</comment>
<evidence type="ECO:0000313" key="3">
    <source>
        <dbReference type="Proteomes" id="UP000177701"/>
    </source>
</evidence>
<dbReference type="InterPro" id="IPR038390">
    <property type="entry name" value="Metal_Tscrpt_repr_sf"/>
</dbReference>
<evidence type="ECO:0008006" key="4">
    <source>
        <dbReference type="Google" id="ProtNLM"/>
    </source>
</evidence>
<dbReference type="GO" id="GO:0046872">
    <property type="term" value="F:metal ion binding"/>
    <property type="evidence" value="ECO:0007669"/>
    <property type="project" value="InterPro"/>
</dbReference>
<dbReference type="Gene3D" id="1.20.58.1000">
    <property type="entry name" value="Metal-sensitive repressor, helix protomer"/>
    <property type="match status" value="1"/>
</dbReference>
<dbReference type="Pfam" id="PF02583">
    <property type="entry name" value="Trns_repr_metal"/>
    <property type="match status" value="1"/>
</dbReference>